<evidence type="ECO:0000313" key="2">
    <source>
        <dbReference type="EMBL" id="DAF64136.1"/>
    </source>
</evidence>
<protein>
    <submittedName>
        <fullName evidence="2">Uncharacterized protein</fullName>
    </submittedName>
</protein>
<feature type="compositionally biased region" description="Basic residues" evidence="1">
    <location>
        <begin position="1"/>
        <end position="23"/>
    </location>
</feature>
<dbReference type="EMBL" id="BK032851">
    <property type="protein sequence ID" value="DAF64136.1"/>
    <property type="molecule type" value="Genomic_DNA"/>
</dbReference>
<feature type="compositionally biased region" description="Basic and acidic residues" evidence="1">
    <location>
        <begin position="25"/>
        <end position="35"/>
    </location>
</feature>
<feature type="region of interest" description="Disordered" evidence="1">
    <location>
        <begin position="1"/>
        <end position="35"/>
    </location>
</feature>
<organism evidence="2">
    <name type="scientific">Siphoviridae sp. ctTIi48</name>
    <dbReference type="NCBI Taxonomy" id="2827875"/>
    <lineage>
        <taxon>Viruses</taxon>
        <taxon>Duplodnaviria</taxon>
        <taxon>Heunggongvirae</taxon>
        <taxon>Uroviricota</taxon>
        <taxon>Caudoviricetes</taxon>
    </lineage>
</organism>
<name>A0A8S5TLX9_9CAUD</name>
<sequence length="35" mass="4301">MTEKSLKRKKQRSFKNAKYRQRSLKNAERILHNDP</sequence>
<accession>A0A8S5TLX9</accession>
<reference evidence="2" key="1">
    <citation type="journal article" date="2021" name="Proc. Natl. Acad. Sci. U.S.A.">
        <title>A Catalog of Tens of Thousands of Viruses from Human Metagenomes Reveals Hidden Associations with Chronic Diseases.</title>
        <authorList>
            <person name="Tisza M.J."/>
            <person name="Buck C.B."/>
        </authorList>
    </citation>
    <scope>NUCLEOTIDE SEQUENCE</scope>
    <source>
        <strain evidence="2">CtTIi48</strain>
    </source>
</reference>
<evidence type="ECO:0000256" key="1">
    <source>
        <dbReference type="SAM" id="MobiDB-lite"/>
    </source>
</evidence>
<proteinExistence type="predicted"/>